<accession>A0AAV5L6N9</accession>
<proteinExistence type="predicted"/>
<name>A0AAV5L6N9_9ROSI</name>
<sequence length="50" mass="5568">MESWKLFSDIEPPEDKEHLGSALLGISSAFVGSSSNCWKTMLLLKKKEQA</sequence>
<reference evidence="1 2" key="1">
    <citation type="journal article" date="2021" name="Commun. Biol.">
        <title>The genome of Shorea leprosula (Dipterocarpaceae) highlights the ecological relevance of drought in aseasonal tropical rainforests.</title>
        <authorList>
            <person name="Ng K.K.S."/>
            <person name="Kobayashi M.J."/>
            <person name="Fawcett J.A."/>
            <person name="Hatakeyama M."/>
            <person name="Paape T."/>
            <person name="Ng C.H."/>
            <person name="Ang C.C."/>
            <person name="Tnah L.H."/>
            <person name="Lee C.T."/>
            <person name="Nishiyama T."/>
            <person name="Sese J."/>
            <person name="O'Brien M.J."/>
            <person name="Copetti D."/>
            <person name="Mohd Noor M.I."/>
            <person name="Ong R.C."/>
            <person name="Putra M."/>
            <person name="Sireger I.Z."/>
            <person name="Indrioko S."/>
            <person name="Kosugi Y."/>
            <person name="Izuno A."/>
            <person name="Isagi Y."/>
            <person name="Lee S.L."/>
            <person name="Shimizu K.K."/>
        </authorList>
    </citation>
    <scope>NUCLEOTIDE SEQUENCE [LARGE SCALE GENOMIC DNA]</scope>
    <source>
        <strain evidence="1">214</strain>
    </source>
</reference>
<protein>
    <submittedName>
        <fullName evidence="1">Uncharacterized protein</fullName>
    </submittedName>
</protein>
<gene>
    <name evidence="1" type="ORF">SLEP1_g41315</name>
</gene>
<evidence type="ECO:0000313" key="2">
    <source>
        <dbReference type="Proteomes" id="UP001054252"/>
    </source>
</evidence>
<dbReference type="AlphaFoldDB" id="A0AAV5L6N9"/>
<comment type="caution">
    <text evidence="1">The sequence shown here is derived from an EMBL/GenBank/DDBJ whole genome shotgun (WGS) entry which is preliminary data.</text>
</comment>
<organism evidence="1 2">
    <name type="scientific">Rubroshorea leprosula</name>
    <dbReference type="NCBI Taxonomy" id="152421"/>
    <lineage>
        <taxon>Eukaryota</taxon>
        <taxon>Viridiplantae</taxon>
        <taxon>Streptophyta</taxon>
        <taxon>Embryophyta</taxon>
        <taxon>Tracheophyta</taxon>
        <taxon>Spermatophyta</taxon>
        <taxon>Magnoliopsida</taxon>
        <taxon>eudicotyledons</taxon>
        <taxon>Gunneridae</taxon>
        <taxon>Pentapetalae</taxon>
        <taxon>rosids</taxon>
        <taxon>malvids</taxon>
        <taxon>Malvales</taxon>
        <taxon>Dipterocarpaceae</taxon>
        <taxon>Rubroshorea</taxon>
    </lineage>
</organism>
<dbReference type="EMBL" id="BPVZ01000097">
    <property type="protein sequence ID" value="GKV32730.1"/>
    <property type="molecule type" value="Genomic_DNA"/>
</dbReference>
<dbReference type="Proteomes" id="UP001054252">
    <property type="component" value="Unassembled WGS sequence"/>
</dbReference>
<keyword evidence="2" id="KW-1185">Reference proteome</keyword>
<evidence type="ECO:0000313" key="1">
    <source>
        <dbReference type="EMBL" id="GKV32730.1"/>
    </source>
</evidence>